<evidence type="ECO:0000313" key="1">
    <source>
        <dbReference type="EMBL" id="KAJ8005926.1"/>
    </source>
</evidence>
<reference evidence="1" key="1">
    <citation type="submission" date="2021-05" db="EMBL/GenBank/DDBJ databases">
        <authorList>
            <person name="Pan Q."/>
            <person name="Jouanno E."/>
            <person name="Zahm M."/>
            <person name="Klopp C."/>
            <person name="Cabau C."/>
            <person name="Louis A."/>
            <person name="Berthelot C."/>
            <person name="Parey E."/>
            <person name="Roest Crollius H."/>
            <person name="Montfort J."/>
            <person name="Robinson-Rechavi M."/>
            <person name="Bouchez O."/>
            <person name="Lampietro C."/>
            <person name="Lopez Roques C."/>
            <person name="Donnadieu C."/>
            <person name="Postlethwait J."/>
            <person name="Bobe J."/>
            <person name="Dillon D."/>
            <person name="Chandos A."/>
            <person name="von Hippel F."/>
            <person name="Guiguen Y."/>
        </authorList>
    </citation>
    <scope>NUCLEOTIDE SEQUENCE</scope>
    <source>
        <strain evidence="1">YG-Jan2019</strain>
    </source>
</reference>
<name>A0ACC2GQI7_DALPE</name>
<evidence type="ECO:0000313" key="2">
    <source>
        <dbReference type="Proteomes" id="UP001157502"/>
    </source>
</evidence>
<comment type="caution">
    <text evidence="1">The sequence shown here is derived from an EMBL/GenBank/DDBJ whole genome shotgun (WGS) entry which is preliminary data.</text>
</comment>
<accession>A0ACC2GQI7</accession>
<dbReference type="Proteomes" id="UP001157502">
    <property type="component" value="Chromosome 10"/>
</dbReference>
<dbReference type="EMBL" id="CM055737">
    <property type="protein sequence ID" value="KAJ8005926.1"/>
    <property type="molecule type" value="Genomic_DNA"/>
</dbReference>
<keyword evidence="2" id="KW-1185">Reference proteome</keyword>
<proteinExistence type="predicted"/>
<organism evidence="1 2">
    <name type="scientific">Dallia pectoralis</name>
    <name type="common">Alaska blackfish</name>
    <dbReference type="NCBI Taxonomy" id="75939"/>
    <lineage>
        <taxon>Eukaryota</taxon>
        <taxon>Metazoa</taxon>
        <taxon>Chordata</taxon>
        <taxon>Craniata</taxon>
        <taxon>Vertebrata</taxon>
        <taxon>Euteleostomi</taxon>
        <taxon>Actinopterygii</taxon>
        <taxon>Neopterygii</taxon>
        <taxon>Teleostei</taxon>
        <taxon>Protacanthopterygii</taxon>
        <taxon>Esociformes</taxon>
        <taxon>Umbridae</taxon>
        <taxon>Dallia</taxon>
    </lineage>
</organism>
<sequence>MSQEEESVRAFLARLQEAVPWRKWLPQASHKIQTPSTTPLMSKMAALENKRSGQALTTASSPAPKSVFLKNLQKAAQVDASNPFLKPHSLKPSSTETTRKTCSETESSYAKSHPKRPPSNTVLLENKVKPSPASGTSKPPWVKDSGSEIPSPPQLPAVPKPKISISALQSQREWRTSKVPPVLLASKLSPTSILKPLIPVVQQNALSRQGSKNEHGSVVKDGLNSSNSSDRPKPHYTLKPSFMSDLSGGNHEPSQLKEKDKPSAPKKKVLPNVFKLGNPPPKPNRPPHVNLQMFRTNDTGQSTVDISSSPTPHSRSLSDTPPLCIPTQSAVRNEADPGSNDNAVTINLSPPPPPGGHPNKRKESELSDDETYEDLDERWTEQDVKKEKETNEKENKKLPKEESSDEEMYEDLENKWIENEAMGSKEPKEEEKKIDKKDKKRIEQERKLQKAREKKEQEARRKYKLSEQIEVIQRAKAHSDCKGGKSDLPLKQGETIDIIRVNDNPDGCWLARNSEGNYGYVRIKSVDIDYSLLKLSSRISLPNLPIGEPEVYDDVAVPENTCSGLKDPQDEAGEIYDDVDGLNSTSYPHNRTEQDVKKEKETNEKENKKLPKEESSDEEMYEDLENKWIENEAMGSKEPKEEEKIDKKEKKRIEQERKLQKAREKKEQEARRKYKLSEQIEVIQRAKAHSDCKGGKSDLPLKQGETIDIIRINDNPDGCWLARNSEGNYGYVRIKSVDIDYSLLKRSSRISLPNLPTGEPAVYDDVAVPENTCSGLKYQQDKDGEIYDDVDGPNSTRFRDVPPAADEVYDDVETKSVSTNSLNSLPQVTEKGMHKEIDPKKRKKFEKEEKEFRKKFKFEGEIQVLYELTVAPTLANKKWGNKDLQLKPGEVIDVITKPKEDILIGRNSDGKFGYVSMVNVAKDSDDIYDDIGEDTVYDND</sequence>
<protein>
    <submittedName>
        <fullName evidence="1">Uncharacterized protein</fullName>
    </submittedName>
</protein>
<gene>
    <name evidence="1" type="ORF">DPEC_G00122960</name>
</gene>